<organism evidence="1 2">
    <name type="scientific">Nostoc sphaeroides CCNUC1</name>
    <dbReference type="NCBI Taxonomy" id="2653204"/>
    <lineage>
        <taxon>Bacteria</taxon>
        <taxon>Bacillati</taxon>
        <taxon>Cyanobacteriota</taxon>
        <taxon>Cyanophyceae</taxon>
        <taxon>Nostocales</taxon>
        <taxon>Nostocaceae</taxon>
        <taxon>Nostoc</taxon>
    </lineage>
</organism>
<proteinExistence type="predicted"/>
<accession>A0A5P8VSC9</accession>
<name>A0A5P8VSC9_9NOSO</name>
<reference evidence="1 2" key="1">
    <citation type="submission" date="2019-10" db="EMBL/GenBank/DDBJ databases">
        <title>Genomic and transcriptomic insights into the perfect genentic adaptation of a filamentous nitrogen-fixing cyanobacterium to rice fields.</title>
        <authorList>
            <person name="Chen Z."/>
        </authorList>
    </citation>
    <scope>NUCLEOTIDE SEQUENCE [LARGE SCALE GENOMIC DNA]</scope>
    <source>
        <strain evidence="1">CCNUC1</strain>
    </source>
</reference>
<protein>
    <submittedName>
        <fullName evidence="1">Uncharacterized protein</fullName>
    </submittedName>
</protein>
<dbReference type="AlphaFoldDB" id="A0A5P8VSC9"/>
<sequence length="40" mass="4653">MFSLTHKKMGEPGVTNLKFAVGDTYGWLRLRICYFKRLSS</sequence>
<evidence type="ECO:0000313" key="1">
    <source>
        <dbReference type="EMBL" id="QFS43353.1"/>
    </source>
</evidence>
<dbReference type="EMBL" id="CP045226">
    <property type="protein sequence ID" value="QFS43353.1"/>
    <property type="molecule type" value="Genomic_DNA"/>
</dbReference>
<dbReference type="KEGG" id="nsh:GXM_00826"/>
<keyword evidence="2" id="KW-1185">Reference proteome</keyword>
<gene>
    <name evidence="1" type="ORF">GXM_00826</name>
</gene>
<evidence type="ECO:0000313" key="2">
    <source>
        <dbReference type="Proteomes" id="UP000326678"/>
    </source>
</evidence>
<dbReference type="Proteomes" id="UP000326678">
    <property type="component" value="Chromosome Gxm1"/>
</dbReference>